<comment type="catalytic activity">
    <reaction evidence="4">
        <text>a ribonucleoside 5'-triphosphate + H2O = a ribonucleoside 5'-phosphate + diphosphate + H(+)</text>
        <dbReference type="Rhea" id="RHEA:23996"/>
        <dbReference type="ChEBI" id="CHEBI:15377"/>
        <dbReference type="ChEBI" id="CHEBI:15378"/>
        <dbReference type="ChEBI" id="CHEBI:33019"/>
        <dbReference type="ChEBI" id="CHEBI:58043"/>
        <dbReference type="ChEBI" id="CHEBI:61557"/>
        <dbReference type="EC" id="3.6.1.9"/>
    </reaction>
</comment>
<dbReference type="EMBL" id="FMVW01000003">
    <property type="protein sequence ID" value="SCZ35641.1"/>
    <property type="molecule type" value="Genomic_DNA"/>
</dbReference>
<dbReference type="RefSeq" id="WP_092811976.1">
    <property type="nucleotide sequence ID" value="NZ_FMVW01000003.1"/>
</dbReference>
<proteinExistence type="inferred from homology"/>
<evidence type="ECO:0000256" key="2">
    <source>
        <dbReference type="ARBA" id="ARBA00022801"/>
    </source>
</evidence>
<dbReference type="HAMAP" id="MF_00528">
    <property type="entry name" value="Maf"/>
    <property type="match status" value="1"/>
</dbReference>
<dbReference type="PIRSF" id="PIRSF006305">
    <property type="entry name" value="Maf"/>
    <property type="match status" value="1"/>
</dbReference>
<dbReference type="GO" id="GO:0005737">
    <property type="term" value="C:cytoplasm"/>
    <property type="evidence" value="ECO:0007669"/>
    <property type="project" value="UniProtKB-SubCell"/>
</dbReference>
<dbReference type="AlphaFoldDB" id="A0A1G5NFU1"/>
<dbReference type="InterPro" id="IPR029001">
    <property type="entry name" value="ITPase-like_fam"/>
</dbReference>
<gene>
    <name evidence="5" type="ORF">SAMN03080610_01938</name>
</gene>
<evidence type="ECO:0000256" key="1">
    <source>
        <dbReference type="ARBA" id="ARBA00001968"/>
    </source>
</evidence>
<keyword evidence="6" id="KW-1185">Reference proteome</keyword>
<comment type="caution">
    <text evidence="4">Lacks conserved residue(s) required for the propagation of feature annotation.</text>
</comment>
<dbReference type="Gene3D" id="3.90.950.10">
    <property type="match status" value="1"/>
</dbReference>
<dbReference type="Pfam" id="PF02545">
    <property type="entry name" value="Maf"/>
    <property type="match status" value="1"/>
</dbReference>
<accession>A0A1G5NFU1</accession>
<feature type="active site" description="Proton acceptor" evidence="4">
    <location>
        <position position="75"/>
    </location>
</feature>
<dbReference type="Proteomes" id="UP000199347">
    <property type="component" value="Unassembled WGS sequence"/>
</dbReference>
<keyword evidence="2 4" id="KW-0378">Hydrolase</keyword>
<dbReference type="GO" id="GO:0047429">
    <property type="term" value="F:nucleoside triphosphate diphosphatase activity"/>
    <property type="evidence" value="ECO:0007669"/>
    <property type="project" value="UniProtKB-EC"/>
</dbReference>
<name>A0A1G5NFU1_AFIMA</name>
<dbReference type="STRING" id="1120955.SAMN03080610_01938"/>
<evidence type="ECO:0000313" key="5">
    <source>
        <dbReference type="EMBL" id="SCZ35641.1"/>
    </source>
</evidence>
<dbReference type="SUPFAM" id="SSF52972">
    <property type="entry name" value="ITPase-like"/>
    <property type="match status" value="1"/>
</dbReference>
<keyword evidence="4" id="KW-0963">Cytoplasm</keyword>
<comment type="cofactor">
    <cofactor evidence="1 4">
        <name>a divalent metal cation</name>
        <dbReference type="ChEBI" id="CHEBI:60240"/>
    </cofactor>
</comment>
<sequence length="198" mass="20837">MTELVLASGSKARKALLAGTGLAFRQVSPELDELAASEPLLRAGAGAGDIASTLALAKATLASEADPQALVIAADQTLELDGRMFRKAENMEAARQQLLELSGKTHYLHSAVACMRAGKTLFEAHDSAAITLRAIVADEVGRYLADAGPQILSSVGLYQFEGPGIRLIESVEGDYFTVLGLPLLPLLGFLRQNGLGTF</sequence>
<evidence type="ECO:0000256" key="3">
    <source>
        <dbReference type="ARBA" id="ARBA00023080"/>
    </source>
</evidence>
<dbReference type="InterPro" id="IPR003697">
    <property type="entry name" value="Maf-like"/>
</dbReference>
<comment type="function">
    <text evidence="4">Nucleoside triphosphate pyrophosphatase. May have a dual role in cell division arrest and in preventing the incorporation of modified nucleotides into cellular nucleic acids.</text>
</comment>
<evidence type="ECO:0000313" key="6">
    <source>
        <dbReference type="Proteomes" id="UP000199347"/>
    </source>
</evidence>
<comment type="subcellular location">
    <subcellularLocation>
        <location evidence="4">Cytoplasm</location>
    </subcellularLocation>
</comment>
<reference evidence="5 6" key="1">
    <citation type="submission" date="2016-10" db="EMBL/GenBank/DDBJ databases">
        <authorList>
            <person name="de Groot N.N."/>
        </authorList>
    </citation>
    <scope>NUCLEOTIDE SEQUENCE [LARGE SCALE GENOMIC DNA]</scope>
    <source>
        <strain evidence="5 6">DSM 2698</strain>
    </source>
</reference>
<dbReference type="GO" id="GO:0009117">
    <property type="term" value="P:nucleotide metabolic process"/>
    <property type="evidence" value="ECO:0007669"/>
    <property type="project" value="UniProtKB-KW"/>
</dbReference>
<organism evidence="5 6">
    <name type="scientific">Afifella marina DSM 2698</name>
    <dbReference type="NCBI Taxonomy" id="1120955"/>
    <lineage>
        <taxon>Bacteria</taxon>
        <taxon>Pseudomonadati</taxon>
        <taxon>Pseudomonadota</taxon>
        <taxon>Alphaproteobacteria</taxon>
        <taxon>Hyphomicrobiales</taxon>
        <taxon>Afifellaceae</taxon>
        <taxon>Afifella</taxon>
    </lineage>
</organism>
<dbReference type="OrthoDB" id="9813962at2"/>
<comment type="catalytic activity">
    <reaction evidence="4">
        <text>a 2'-deoxyribonucleoside 5'-triphosphate + H2O = a 2'-deoxyribonucleoside 5'-phosphate + diphosphate + H(+)</text>
        <dbReference type="Rhea" id="RHEA:44644"/>
        <dbReference type="ChEBI" id="CHEBI:15377"/>
        <dbReference type="ChEBI" id="CHEBI:15378"/>
        <dbReference type="ChEBI" id="CHEBI:33019"/>
        <dbReference type="ChEBI" id="CHEBI:61560"/>
        <dbReference type="ChEBI" id="CHEBI:65317"/>
        <dbReference type="EC" id="3.6.1.9"/>
    </reaction>
</comment>
<dbReference type="PANTHER" id="PTHR43213">
    <property type="entry name" value="BIFUNCTIONAL DTTP/UTP PYROPHOSPHATASE/METHYLTRANSFERASE PROTEIN-RELATED"/>
    <property type="match status" value="1"/>
</dbReference>
<evidence type="ECO:0000256" key="4">
    <source>
        <dbReference type="HAMAP-Rule" id="MF_00528"/>
    </source>
</evidence>
<comment type="similarity">
    <text evidence="4">Belongs to the Maf family.</text>
</comment>
<dbReference type="PANTHER" id="PTHR43213:SF5">
    <property type="entry name" value="BIFUNCTIONAL DTTP_UTP PYROPHOSPHATASE_METHYLTRANSFERASE PROTEIN-RELATED"/>
    <property type="match status" value="1"/>
</dbReference>
<keyword evidence="3 4" id="KW-0546">Nucleotide metabolism</keyword>
<dbReference type="EC" id="3.6.1.9" evidence="4"/>
<protein>
    <recommendedName>
        <fullName evidence="4">Nucleoside triphosphate pyrophosphatase</fullName>
        <ecNumber evidence="4">3.6.1.9</ecNumber>
    </recommendedName>
    <alternativeName>
        <fullName evidence="4">Nucleotide pyrophosphatase</fullName>
        <shortName evidence="4">Nucleotide PPase</shortName>
    </alternativeName>
</protein>